<keyword evidence="4" id="KW-1185">Reference proteome</keyword>
<keyword evidence="1" id="KW-0648">Protein biosynthesis</keyword>
<comment type="subunit">
    <text evidence="1">Heterotrimer of A, B and C subunits.</text>
</comment>
<dbReference type="GO" id="GO:0005524">
    <property type="term" value="F:ATP binding"/>
    <property type="evidence" value="ECO:0007669"/>
    <property type="project" value="UniProtKB-KW"/>
</dbReference>
<evidence type="ECO:0000313" key="2">
    <source>
        <dbReference type="EMBL" id="MBB3174440.1"/>
    </source>
</evidence>
<evidence type="ECO:0000313" key="5">
    <source>
        <dbReference type="Proteomes" id="UP000565205"/>
    </source>
</evidence>
<dbReference type="GO" id="GO:0006450">
    <property type="term" value="P:regulation of translational fidelity"/>
    <property type="evidence" value="ECO:0007669"/>
    <property type="project" value="InterPro"/>
</dbReference>
<dbReference type="PANTHER" id="PTHR15004">
    <property type="entry name" value="GLUTAMYL-TRNA(GLN) AMIDOTRANSFERASE SUBUNIT C, MITOCHONDRIAL"/>
    <property type="match status" value="1"/>
</dbReference>
<evidence type="ECO:0000313" key="4">
    <source>
        <dbReference type="Proteomes" id="UP000557688"/>
    </source>
</evidence>
<dbReference type="RefSeq" id="WP_176622294.1">
    <property type="nucleotide sequence ID" value="NZ_JABXXQ010000044.1"/>
</dbReference>
<accession>A0A839V1U2</accession>
<dbReference type="EMBL" id="JABXXQ010000044">
    <property type="protein sequence ID" value="NVN29530.1"/>
    <property type="molecule type" value="Genomic_DNA"/>
</dbReference>
<evidence type="ECO:0000313" key="3">
    <source>
        <dbReference type="EMBL" id="NVN29530.1"/>
    </source>
</evidence>
<dbReference type="PANTHER" id="PTHR15004:SF0">
    <property type="entry name" value="GLUTAMYL-TRNA(GLN) AMIDOTRANSFERASE SUBUNIT C, MITOCHONDRIAL"/>
    <property type="match status" value="1"/>
</dbReference>
<organism evidence="2 4">
    <name type="scientific">Endobacter medicaginis</name>
    <dbReference type="NCBI Taxonomy" id="1181271"/>
    <lineage>
        <taxon>Bacteria</taxon>
        <taxon>Pseudomonadati</taxon>
        <taxon>Pseudomonadota</taxon>
        <taxon>Alphaproteobacteria</taxon>
        <taxon>Acetobacterales</taxon>
        <taxon>Acetobacteraceae</taxon>
        <taxon>Endobacter</taxon>
    </lineage>
</organism>
<dbReference type="HAMAP" id="MF_00122">
    <property type="entry name" value="GatC"/>
    <property type="match status" value="1"/>
</dbReference>
<proteinExistence type="inferred from homology"/>
<dbReference type="SUPFAM" id="SSF141000">
    <property type="entry name" value="Glu-tRNAGln amidotransferase C subunit"/>
    <property type="match status" value="1"/>
</dbReference>
<sequence length="95" mass="9962">MSLESATIKKIARLARIGLDEAAVTRLQAELNGIVGWVEQLNEVDVSGLAPLASVSGTTLHLRADVVNDGGDREAVLANAPGREGPFFAVPKVVE</sequence>
<protein>
    <recommendedName>
        <fullName evidence="1">Aspartyl/glutamyl-tRNA(Asn/Gln) amidotransferase subunit C</fullName>
        <shortName evidence="1">Asp/Glu-ADT subunit C</shortName>
        <ecNumber evidence="1">6.3.5.-</ecNumber>
    </recommendedName>
</protein>
<comment type="catalytic activity">
    <reaction evidence="1">
        <text>L-glutamyl-tRNA(Gln) + L-glutamine + ATP + H2O = L-glutaminyl-tRNA(Gln) + L-glutamate + ADP + phosphate + H(+)</text>
        <dbReference type="Rhea" id="RHEA:17521"/>
        <dbReference type="Rhea" id="RHEA-COMP:9681"/>
        <dbReference type="Rhea" id="RHEA-COMP:9684"/>
        <dbReference type="ChEBI" id="CHEBI:15377"/>
        <dbReference type="ChEBI" id="CHEBI:15378"/>
        <dbReference type="ChEBI" id="CHEBI:29985"/>
        <dbReference type="ChEBI" id="CHEBI:30616"/>
        <dbReference type="ChEBI" id="CHEBI:43474"/>
        <dbReference type="ChEBI" id="CHEBI:58359"/>
        <dbReference type="ChEBI" id="CHEBI:78520"/>
        <dbReference type="ChEBI" id="CHEBI:78521"/>
        <dbReference type="ChEBI" id="CHEBI:456216"/>
    </reaction>
</comment>
<dbReference type="GO" id="GO:0006412">
    <property type="term" value="P:translation"/>
    <property type="evidence" value="ECO:0007669"/>
    <property type="project" value="UniProtKB-UniRule"/>
</dbReference>
<gene>
    <name evidence="1 3" type="primary">gatC</name>
    <name evidence="2" type="ORF">FHR90_002281</name>
    <name evidence="3" type="ORF">HUK83_04165</name>
</gene>
<dbReference type="EMBL" id="JACHXV010000008">
    <property type="protein sequence ID" value="MBB3174440.1"/>
    <property type="molecule type" value="Genomic_DNA"/>
</dbReference>
<comment type="catalytic activity">
    <reaction evidence="1">
        <text>L-aspartyl-tRNA(Asn) + L-glutamine + ATP + H2O = L-asparaginyl-tRNA(Asn) + L-glutamate + ADP + phosphate + 2 H(+)</text>
        <dbReference type="Rhea" id="RHEA:14513"/>
        <dbReference type="Rhea" id="RHEA-COMP:9674"/>
        <dbReference type="Rhea" id="RHEA-COMP:9677"/>
        <dbReference type="ChEBI" id="CHEBI:15377"/>
        <dbReference type="ChEBI" id="CHEBI:15378"/>
        <dbReference type="ChEBI" id="CHEBI:29985"/>
        <dbReference type="ChEBI" id="CHEBI:30616"/>
        <dbReference type="ChEBI" id="CHEBI:43474"/>
        <dbReference type="ChEBI" id="CHEBI:58359"/>
        <dbReference type="ChEBI" id="CHEBI:78515"/>
        <dbReference type="ChEBI" id="CHEBI:78516"/>
        <dbReference type="ChEBI" id="CHEBI:456216"/>
    </reaction>
</comment>
<dbReference type="InterPro" id="IPR036113">
    <property type="entry name" value="Asp/Glu-ADT_sf_sub_c"/>
</dbReference>
<reference evidence="2 4" key="2">
    <citation type="submission" date="2020-08" db="EMBL/GenBank/DDBJ databases">
        <title>Genomic Encyclopedia of Type Strains, Phase III (KMG-III): the genomes of soil and plant-associated and newly described type strains.</title>
        <authorList>
            <person name="Whitman W."/>
        </authorList>
    </citation>
    <scope>NUCLEOTIDE SEQUENCE [LARGE SCALE GENOMIC DNA]</scope>
    <source>
        <strain evidence="2 4">CECT 8088</strain>
    </source>
</reference>
<dbReference type="GO" id="GO:0070681">
    <property type="term" value="P:glutaminyl-tRNAGln biosynthesis via transamidation"/>
    <property type="evidence" value="ECO:0007669"/>
    <property type="project" value="TreeGrafter"/>
</dbReference>
<dbReference type="GO" id="GO:0016740">
    <property type="term" value="F:transferase activity"/>
    <property type="evidence" value="ECO:0007669"/>
    <property type="project" value="UniProtKB-KW"/>
</dbReference>
<dbReference type="Proteomes" id="UP000565205">
    <property type="component" value="Unassembled WGS sequence"/>
</dbReference>
<dbReference type="AlphaFoldDB" id="A0A839V1U2"/>
<keyword evidence="1" id="KW-0067">ATP-binding</keyword>
<reference evidence="3 5" key="1">
    <citation type="submission" date="2020-06" db="EMBL/GenBank/DDBJ databases">
        <title>Description of novel acetic acid bacteria.</title>
        <authorList>
            <person name="Sombolestani A."/>
        </authorList>
    </citation>
    <scope>NUCLEOTIDE SEQUENCE [LARGE SCALE GENOMIC DNA]</scope>
    <source>
        <strain evidence="3 5">LMG 26838</strain>
    </source>
</reference>
<dbReference type="EC" id="6.3.5.-" evidence="1"/>
<dbReference type="Pfam" id="PF02686">
    <property type="entry name" value="GatC"/>
    <property type="match status" value="1"/>
</dbReference>
<comment type="caution">
    <text evidence="2">The sequence shown here is derived from an EMBL/GenBank/DDBJ whole genome shotgun (WGS) entry which is preliminary data.</text>
</comment>
<comment type="function">
    <text evidence="1">Allows the formation of correctly charged Asn-tRNA(Asn) or Gln-tRNA(Gln) through the transamidation of misacylated Asp-tRNA(Asn) or Glu-tRNA(Gln) in organisms which lack either or both of asparaginyl-tRNA or glutaminyl-tRNA synthetases. The reaction takes place in the presence of glutamine and ATP through an activated phospho-Asp-tRNA(Asn) or phospho-Glu-tRNA(Gln).</text>
</comment>
<dbReference type="NCBIfam" id="TIGR00135">
    <property type="entry name" value="gatC"/>
    <property type="match status" value="1"/>
</dbReference>
<evidence type="ECO:0000256" key="1">
    <source>
        <dbReference type="HAMAP-Rule" id="MF_00122"/>
    </source>
</evidence>
<dbReference type="Gene3D" id="1.10.20.60">
    <property type="entry name" value="Glu-tRNAGln amidotransferase C subunit, N-terminal domain"/>
    <property type="match status" value="1"/>
</dbReference>
<dbReference type="Proteomes" id="UP000557688">
    <property type="component" value="Unassembled WGS sequence"/>
</dbReference>
<dbReference type="GO" id="GO:0050567">
    <property type="term" value="F:glutaminyl-tRNA synthase (glutamine-hydrolyzing) activity"/>
    <property type="evidence" value="ECO:0007669"/>
    <property type="project" value="UniProtKB-UniRule"/>
</dbReference>
<keyword evidence="2" id="KW-0808">Transferase</keyword>
<dbReference type="InterPro" id="IPR003837">
    <property type="entry name" value="GatC"/>
</dbReference>
<name>A0A839V1U2_9PROT</name>
<keyword evidence="1" id="KW-0547">Nucleotide-binding</keyword>
<keyword evidence="1 2" id="KW-0436">Ligase</keyword>
<comment type="similarity">
    <text evidence="1">Belongs to the GatC family.</text>
</comment>